<accession>A0A931WP04</accession>
<evidence type="ECO:0000313" key="1">
    <source>
        <dbReference type="EMBL" id="MBI2097208.1"/>
    </source>
</evidence>
<dbReference type="AlphaFoldDB" id="A0A931WP04"/>
<sequence length="84" mass="9796">MRRTGGLLAFVKSRNIETGKRLRKDKWEKFLEDAFQVSESPPTMVILRGVLYDLKKQKEKARKVWDQMMKEAKARNGKGTPKSQ</sequence>
<name>A0A931WP04_9BACT</name>
<comment type="caution">
    <text evidence="1">The sequence shown here is derived from an EMBL/GenBank/DDBJ whole genome shotgun (WGS) entry which is preliminary data.</text>
</comment>
<reference evidence="1" key="1">
    <citation type="submission" date="2020-07" db="EMBL/GenBank/DDBJ databases">
        <title>Huge and variable diversity of episymbiotic CPR bacteria and DPANN archaea in groundwater ecosystems.</title>
        <authorList>
            <person name="He C.Y."/>
            <person name="Keren R."/>
            <person name="Whittaker M."/>
            <person name="Farag I.F."/>
            <person name="Doudna J."/>
            <person name="Cate J.H.D."/>
            <person name="Banfield J.F."/>
        </authorList>
    </citation>
    <scope>NUCLEOTIDE SEQUENCE</scope>
    <source>
        <strain evidence="1">NC_groundwater_193_Ag_S-0.1um_51_7</strain>
    </source>
</reference>
<dbReference type="EMBL" id="JACOZA010000086">
    <property type="protein sequence ID" value="MBI2097208.1"/>
    <property type="molecule type" value="Genomic_DNA"/>
</dbReference>
<proteinExistence type="predicted"/>
<evidence type="ECO:0000313" key="2">
    <source>
        <dbReference type="Proteomes" id="UP000724148"/>
    </source>
</evidence>
<dbReference type="Proteomes" id="UP000724148">
    <property type="component" value="Unassembled WGS sequence"/>
</dbReference>
<organism evidence="1 2">
    <name type="scientific">Candidatus Sungiibacteriota bacterium</name>
    <dbReference type="NCBI Taxonomy" id="2750080"/>
    <lineage>
        <taxon>Bacteria</taxon>
        <taxon>Candidatus Sungiibacteriota</taxon>
    </lineage>
</organism>
<protein>
    <submittedName>
        <fullName evidence="1">Uncharacterized protein</fullName>
    </submittedName>
</protein>
<gene>
    <name evidence="1" type="ORF">HYT40_03640</name>
</gene>